<dbReference type="RefSeq" id="WP_005872700.1">
    <property type="nucleotide sequence ID" value="NZ_ACYG01000030.1"/>
</dbReference>
<gene>
    <name evidence="7" type="ORF">CAMGR0001_0139</name>
</gene>
<comment type="caution">
    <text evidence="7">The sequence shown here is derived from an EMBL/GenBank/DDBJ whole genome shotgun (WGS) entry which is preliminary data.</text>
</comment>
<evidence type="ECO:0000256" key="2">
    <source>
        <dbReference type="SAM" id="MobiDB-lite"/>
    </source>
</evidence>
<dbReference type="InterPro" id="IPR058626">
    <property type="entry name" value="MdtA-like_b-barrel"/>
</dbReference>
<dbReference type="PROSITE" id="PS51257">
    <property type="entry name" value="PROKAR_LIPOPROTEIN"/>
    <property type="match status" value="1"/>
</dbReference>
<dbReference type="InterPro" id="IPR058624">
    <property type="entry name" value="MdtA-like_HH"/>
</dbReference>
<dbReference type="Pfam" id="PF25989">
    <property type="entry name" value="YknX_C"/>
    <property type="match status" value="1"/>
</dbReference>
<dbReference type="Pfam" id="PF25944">
    <property type="entry name" value="Beta-barrel_RND"/>
    <property type="match status" value="1"/>
</dbReference>
<evidence type="ECO:0000259" key="5">
    <source>
        <dbReference type="Pfam" id="PF25944"/>
    </source>
</evidence>
<evidence type="ECO:0000313" key="7">
    <source>
        <dbReference type="EMBL" id="EEV16533.1"/>
    </source>
</evidence>
<dbReference type="Pfam" id="PF25917">
    <property type="entry name" value="BSH_RND"/>
    <property type="match status" value="1"/>
</dbReference>
<sequence>MKKVASLIFAAFLVSGCSYFEKKEESGAKQGGETPALPVGVFIAKSADVPIILKFNGQTVSELEIMLKPQVSGTIEKQLFEPGHSVKKGDVLYEIDRSRYQAAFDSANANLQNASADYKRAKALKASNTISQKDFDTAKAAFMVAEANFKSAKIDLDHSLVTAPFDGMAGDTQKDVGAYVNVGEDLVRLSKFDPIDVEFGIADVDRLELDANLRNGQWKQLGRQVSINLGGKDYNGTLSFIDSVINTNTASVSAKAQIPNPSLEIRPGVFTKVSVDGFYQKNGFKIPQVALKQDLSNTIVYVVQDGKVAKKVVKISAQDTRTATISSGLQDGDQIILDNFKKINVGSKVTPVPASTDPYVAGQPNEQPSQSNAESGK</sequence>
<dbReference type="GO" id="GO:0030313">
    <property type="term" value="C:cell envelope"/>
    <property type="evidence" value="ECO:0007669"/>
    <property type="project" value="UniProtKB-SubCell"/>
</dbReference>
<dbReference type="GO" id="GO:0005886">
    <property type="term" value="C:plasma membrane"/>
    <property type="evidence" value="ECO:0007669"/>
    <property type="project" value="TreeGrafter"/>
</dbReference>
<comment type="similarity">
    <text evidence="1">Belongs to the membrane fusion protein (MFP) (TC 8.A.1) family.</text>
</comment>
<dbReference type="GO" id="GO:0022857">
    <property type="term" value="F:transmembrane transporter activity"/>
    <property type="evidence" value="ECO:0007669"/>
    <property type="project" value="InterPro"/>
</dbReference>
<feature type="domain" description="Multidrug resistance protein MdtA-like beta-barrel" evidence="5">
    <location>
        <begin position="194"/>
        <end position="276"/>
    </location>
</feature>
<dbReference type="InterPro" id="IPR006143">
    <property type="entry name" value="RND_pump_MFP"/>
</dbReference>
<dbReference type="Gene3D" id="2.40.50.100">
    <property type="match status" value="1"/>
</dbReference>
<dbReference type="Gene3D" id="2.40.30.170">
    <property type="match status" value="1"/>
</dbReference>
<dbReference type="Gene3D" id="1.10.287.470">
    <property type="entry name" value="Helix hairpin bin"/>
    <property type="match status" value="1"/>
</dbReference>
<dbReference type="Gene3D" id="2.40.420.20">
    <property type="match status" value="1"/>
</dbReference>
<evidence type="ECO:0000259" key="6">
    <source>
        <dbReference type="Pfam" id="PF25989"/>
    </source>
</evidence>
<dbReference type="eggNOG" id="COG0845">
    <property type="taxonomic scope" value="Bacteria"/>
</dbReference>
<evidence type="ECO:0000259" key="3">
    <source>
        <dbReference type="Pfam" id="PF25876"/>
    </source>
</evidence>
<protein>
    <submittedName>
        <fullName evidence="7">Efflux transporter, RND family, MFP subunit</fullName>
    </submittedName>
</protein>
<dbReference type="PANTHER" id="PTHR30158">
    <property type="entry name" value="ACRA/E-RELATED COMPONENT OF DRUG EFFLUX TRANSPORTER"/>
    <property type="match status" value="1"/>
</dbReference>
<evidence type="ECO:0000313" key="8">
    <source>
        <dbReference type="Proteomes" id="UP000005709"/>
    </source>
</evidence>
<name>C8PKC4_9BACT</name>
<evidence type="ECO:0000259" key="4">
    <source>
        <dbReference type="Pfam" id="PF25917"/>
    </source>
</evidence>
<organism evidence="7 8">
    <name type="scientific">Campylobacter gracilis RM3268</name>
    <dbReference type="NCBI Taxonomy" id="553220"/>
    <lineage>
        <taxon>Bacteria</taxon>
        <taxon>Pseudomonadati</taxon>
        <taxon>Campylobacterota</taxon>
        <taxon>Epsilonproteobacteria</taxon>
        <taxon>Campylobacterales</taxon>
        <taxon>Campylobacteraceae</taxon>
        <taxon>Campylobacter</taxon>
    </lineage>
</organism>
<dbReference type="InterPro" id="IPR058625">
    <property type="entry name" value="MdtA-like_BSH"/>
</dbReference>
<reference evidence="7 8" key="1">
    <citation type="submission" date="2009-07" db="EMBL/GenBank/DDBJ databases">
        <authorList>
            <person name="Madupu R."/>
            <person name="Sebastian Y."/>
            <person name="Durkin A.S."/>
            <person name="Torralba M."/>
            <person name="Methe B."/>
            <person name="Sutton G.G."/>
            <person name="Strausberg R.L."/>
            <person name="Nelson K.E."/>
        </authorList>
    </citation>
    <scope>NUCLEOTIDE SEQUENCE [LARGE SCALE GENOMIC DNA]</scope>
    <source>
        <strain evidence="7 8">RM3268</strain>
    </source>
</reference>
<dbReference type="STRING" id="824.CGRAC_2085"/>
<dbReference type="NCBIfam" id="TIGR01730">
    <property type="entry name" value="RND_mfp"/>
    <property type="match status" value="1"/>
</dbReference>
<evidence type="ECO:0000256" key="1">
    <source>
        <dbReference type="ARBA" id="ARBA00009477"/>
    </source>
</evidence>
<dbReference type="Pfam" id="PF25876">
    <property type="entry name" value="HH_MFP_RND"/>
    <property type="match status" value="1"/>
</dbReference>
<feature type="domain" description="Multidrug resistance protein MdtA-like barrel-sandwich hybrid" evidence="4">
    <location>
        <begin position="67"/>
        <end position="184"/>
    </location>
</feature>
<dbReference type="AlphaFoldDB" id="C8PKC4"/>
<keyword evidence="8" id="KW-1185">Reference proteome</keyword>
<feature type="region of interest" description="Disordered" evidence="2">
    <location>
        <begin position="353"/>
        <end position="377"/>
    </location>
</feature>
<dbReference type="InterPro" id="IPR058637">
    <property type="entry name" value="YknX-like_C"/>
</dbReference>
<feature type="domain" description="Multidrug resistance protein MdtA-like alpha-helical hairpin" evidence="3">
    <location>
        <begin position="99"/>
        <end position="158"/>
    </location>
</feature>
<accession>C8PKC4</accession>
<feature type="compositionally biased region" description="Polar residues" evidence="2">
    <location>
        <begin position="364"/>
        <end position="377"/>
    </location>
</feature>
<dbReference type="SUPFAM" id="SSF111369">
    <property type="entry name" value="HlyD-like secretion proteins"/>
    <property type="match status" value="1"/>
</dbReference>
<dbReference type="Proteomes" id="UP000005709">
    <property type="component" value="Unassembled WGS sequence"/>
</dbReference>
<dbReference type="GO" id="GO:0046677">
    <property type="term" value="P:response to antibiotic"/>
    <property type="evidence" value="ECO:0007669"/>
    <property type="project" value="TreeGrafter"/>
</dbReference>
<feature type="domain" description="YknX-like C-terminal permuted SH3-like" evidence="6">
    <location>
        <begin position="284"/>
        <end position="350"/>
    </location>
</feature>
<dbReference type="EMBL" id="ACYG01000030">
    <property type="protein sequence ID" value="EEV16533.1"/>
    <property type="molecule type" value="Genomic_DNA"/>
</dbReference>
<dbReference type="OrthoDB" id="9772050at2"/>
<proteinExistence type="inferred from homology"/>